<name>A0A811VH27_CERCA</name>
<feature type="transmembrane region" description="Helical" evidence="2">
    <location>
        <begin position="140"/>
        <end position="159"/>
    </location>
</feature>
<reference evidence="4" key="1">
    <citation type="submission" date="2020-11" db="EMBL/GenBank/DDBJ databases">
        <authorList>
            <person name="Whitehead M."/>
        </authorList>
    </citation>
    <scope>NUCLEOTIDE SEQUENCE</scope>
    <source>
        <strain evidence="4">EGII</strain>
    </source>
</reference>
<keyword evidence="3" id="KW-0732">Signal</keyword>
<evidence type="ECO:0000256" key="1">
    <source>
        <dbReference type="SAM" id="MobiDB-lite"/>
    </source>
</evidence>
<evidence type="ECO:0000313" key="4">
    <source>
        <dbReference type="EMBL" id="CAD7014726.1"/>
    </source>
</evidence>
<keyword evidence="2" id="KW-0812">Transmembrane</keyword>
<keyword evidence="2" id="KW-0472">Membrane</keyword>
<gene>
    <name evidence="4" type="ORF">CCAP1982_LOCUS22704</name>
</gene>
<feature type="signal peptide" evidence="3">
    <location>
        <begin position="1"/>
        <end position="28"/>
    </location>
</feature>
<sequence>MHVMAPPKLMEYCTLLLGIFLITLTVTAEKQSQKKDLNAKNVFADEVSKTSEADLHIIVSNESPKERFEDHVQISTTTKNENQYSAAAEQQKPPIPIESGKTIPPIAHYEHVVEETKVNTKDINFDYEDDDLPASYITGFYIFLALSLSAMLFIVFRVYRLRLSRAERKYGVQGDRSTQELVPLPVSIEDGNSEDEDHTLLILDANKLEDYEFYIRPQYYNNRLVNITRKSLLHNPRIFCFVK</sequence>
<organism evidence="4 5">
    <name type="scientific">Ceratitis capitata</name>
    <name type="common">Mediterranean fruit fly</name>
    <name type="synonym">Tephritis capitata</name>
    <dbReference type="NCBI Taxonomy" id="7213"/>
    <lineage>
        <taxon>Eukaryota</taxon>
        <taxon>Metazoa</taxon>
        <taxon>Ecdysozoa</taxon>
        <taxon>Arthropoda</taxon>
        <taxon>Hexapoda</taxon>
        <taxon>Insecta</taxon>
        <taxon>Pterygota</taxon>
        <taxon>Neoptera</taxon>
        <taxon>Endopterygota</taxon>
        <taxon>Diptera</taxon>
        <taxon>Brachycera</taxon>
        <taxon>Muscomorpha</taxon>
        <taxon>Tephritoidea</taxon>
        <taxon>Tephritidae</taxon>
        <taxon>Ceratitis</taxon>
        <taxon>Ceratitis</taxon>
    </lineage>
</organism>
<comment type="caution">
    <text evidence="4">The sequence shown here is derived from an EMBL/GenBank/DDBJ whole genome shotgun (WGS) entry which is preliminary data.</text>
</comment>
<evidence type="ECO:0000256" key="2">
    <source>
        <dbReference type="SAM" id="Phobius"/>
    </source>
</evidence>
<keyword evidence="5" id="KW-1185">Reference proteome</keyword>
<accession>A0A811VH27</accession>
<evidence type="ECO:0000313" key="5">
    <source>
        <dbReference type="Proteomes" id="UP000606786"/>
    </source>
</evidence>
<feature type="region of interest" description="Disordered" evidence="1">
    <location>
        <begin position="79"/>
        <end position="99"/>
    </location>
</feature>
<dbReference type="Proteomes" id="UP000606786">
    <property type="component" value="Unassembled WGS sequence"/>
</dbReference>
<dbReference type="Pfam" id="PF06679">
    <property type="entry name" value="DUF1180"/>
    <property type="match status" value="1"/>
</dbReference>
<keyword evidence="2" id="KW-1133">Transmembrane helix</keyword>
<dbReference type="OrthoDB" id="5917722at2759"/>
<dbReference type="EMBL" id="CAJHJT010000056">
    <property type="protein sequence ID" value="CAD7014726.1"/>
    <property type="molecule type" value="Genomic_DNA"/>
</dbReference>
<protein>
    <submittedName>
        <fullName evidence="4">(Mediterranean fruit fly) hypothetical protein</fullName>
    </submittedName>
</protein>
<dbReference type="AlphaFoldDB" id="A0A811VH27"/>
<proteinExistence type="predicted"/>
<evidence type="ECO:0000256" key="3">
    <source>
        <dbReference type="SAM" id="SignalP"/>
    </source>
</evidence>
<feature type="chain" id="PRO_5033015625" evidence="3">
    <location>
        <begin position="29"/>
        <end position="243"/>
    </location>
</feature>